<keyword evidence="2" id="KW-1133">Transmembrane helix</keyword>
<gene>
    <name evidence="3" type="ORF">CCUS01_15306</name>
</gene>
<feature type="region of interest" description="Disordered" evidence="1">
    <location>
        <begin position="564"/>
        <end position="621"/>
    </location>
</feature>
<dbReference type="EMBL" id="MPDP01000069">
    <property type="protein sequence ID" value="KAK1485429.1"/>
    <property type="molecule type" value="Genomic_DNA"/>
</dbReference>
<feature type="compositionally biased region" description="Basic and acidic residues" evidence="1">
    <location>
        <begin position="590"/>
        <end position="599"/>
    </location>
</feature>
<organism evidence="3 4">
    <name type="scientific">Colletotrichum cuscutae</name>
    <dbReference type="NCBI Taxonomy" id="1209917"/>
    <lineage>
        <taxon>Eukaryota</taxon>
        <taxon>Fungi</taxon>
        <taxon>Dikarya</taxon>
        <taxon>Ascomycota</taxon>
        <taxon>Pezizomycotina</taxon>
        <taxon>Sordariomycetes</taxon>
        <taxon>Hypocreomycetidae</taxon>
        <taxon>Glomerellales</taxon>
        <taxon>Glomerellaceae</taxon>
        <taxon>Colletotrichum</taxon>
        <taxon>Colletotrichum acutatum species complex</taxon>
    </lineage>
</organism>
<keyword evidence="2" id="KW-0472">Membrane</keyword>
<dbReference type="AlphaFoldDB" id="A0AAI9Y839"/>
<sequence length="621" mass="68972">MQQPHDEEGQDSENIIVDPDAIDSCHSSWENHDDSPLFYRVSLSLSFPRSVADSITRHVTLCFHDDWLSTPLSLSASASETPSHTVHFYCKNQVSLCSELNDDDDDDDVTDEDGNPYHADGCGRSFTVDTIHLPAYTTSSPSELSSKPEVVQIPQEELSSRRGPMLRVVLVMVMTLLMAVFLLCTVHHPQSVFSFDAYGSSPSRYRSRTRMLDTRHMLSHIESISLNLLPLRFHHHDLKGNPCDIWWPADQLLSYSLVTSKLSNLARHVRSTTTSSVTSTRSLDAFKSLADNARDAAVLLQALSRNDHTTWESDLILLLVNVRDDLDSMPTPKPTPRFTTTTYDRYNTSASALAQSFLGYLKSSRKNVEAWMRQLTALEHHLHKSQLLEGAVIHMLVDMSHNEVVSPGHINPKGSDSGSGSPWWSEDILFYVKLLSQELAPRRDTVRGLVNEALMTLESARETVGTSLDWLAKTAAQADGGKPCNGAAYCEFPSLEALTAHIMHAQRRLRELESAAAARDAGAKHVRHQIIVDPPLRRRLFELDRAAKYQWAWVSAIWPMGDGSGAQAGTEDGGEHEPGKSKAGSSVSLCHRDVAHHGEWVTSTVTTRRAAERSATAQPQK</sequence>
<comment type="caution">
    <text evidence="3">The sequence shown here is derived from an EMBL/GenBank/DDBJ whole genome shotgun (WGS) entry which is preliminary data.</text>
</comment>
<name>A0AAI9Y839_9PEZI</name>
<protein>
    <submittedName>
        <fullName evidence="3">Uncharacterized protein</fullName>
    </submittedName>
</protein>
<proteinExistence type="predicted"/>
<evidence type="ECO:0000256" key="1">
    <source>
        <dbReference type="SAM" id="MobiDB-lite"/>
    </source>
</evidence>
<reference evidence="3" key="1">
    <citation type="submission" date="2016-11" db="EMBL/GenBank/DDBJ databases">
        <title>The genome sequence of Colletotrichum cuscutae.</title>
        <authorList>
            <person name="Baroncelli R."/>
        </authorList>
    </citation>
    <scope>NUCLEOTIDE SEQUENCE</scope>
    <source>
        <strain evidence="3">IMI 304802</strain>
    </source>
</reference>
<evidence type="ECO:0000313" key="4">
    <source>
        <dbReference type="Proteomes" id="UP001239213"/>
    </source>
</evidence>
<keyword evidence="4" id="KW-1185">Reference proteome</keyword>
<feature type="transmembrane region" description="Helical" evidence="2">
    <location>
        <begin position="165"/>
        <end position="183"/>
    </location>
</feature>
<keyword evidence="2" id="KW-0812">Transmembrane</keyword>
<dbReference type="Proteomes" id="UP001239213">
    <property type="component" value="Unassembled WGS sequence"/>
</dbReference>
<accession>A0AAI9Y839</accession>
<evidence type="ECO:0000256" key="2">
    <source>
        <dbReference type="SAM" id="Phobius"/>
    </source>
</evidence>
<feature type="compositionally biased region" description="Low complexity" evidence="1">
    <location>
        <begin position="601"/>
        <end position="621"/>
    </location>
</feature>
<evidence type="ECO:0000313" key="3">
    <source>
        <dbReference type="EMBL" id="KAK1485429.1"/>
    </source>
</evidence>